<feature type="transmembrane region" description="Helical" evidence="2">
    <location>
        <begin position="57"/>
        <end position="76"/>
    </location>
</feature>
<evidence type="ECO:0000259" key="3">
    <source>
        <dbReference type="Pfam" id="PF01551"/>
    </source>
</evidence>
<dbReference type="RefSeq" id="WP_212699225.1">
    <property type="nucleotide sequence ID" value="NZ_JADMKU010000001.1"/>
</dbReference>
<feature type="transmembrane region" description="Helical" evidence="2">
    <location>
        <begin position="91"/>
        <end position="111"/>
    </location>
</feature>
<accession>A0ABS5HL76</accession>
<feature type="transmembrane region" description="Helical" evidence="2">
    <location>
        <begin position="27"/>
        <end position="45"/>
    </location>
</feature>
<dbReference type="SUPFAM" id="SSF51261">
    <property type="entry name" value="Duplicated hybrid motif"/>
    <property type="match status" value="1"/>
</dbReference>
<gene>
    <name evidence="4" type="ORF">IT775_01140</name>
</gene>
<dbReference type="CDD" id="cd12797">
    <property type="entry name" value="M23_peptidase"/>
    <property type="match status" value="1"/>
</dbReference>
<evidence type="ECO:0000256" key="1">
    <source>
        <dbReference type="SAM" id="MobiDB-lite"/>
    </source>
</evidence>
<proteinExistence type="predicted"/>
<comment type="caution">
    <text evidence="4">The sequence shown here is derived from an EMBL/GenBank/DDBJ whole genome shotgun (WGS) entry which is preliminary data.</text>
</comment>
<organism evidence="4 5">
    <name type="scientific">Thalassovita aquimarina</name>
    <dbReference type="NCBI Taxonomy" id="2785917"/>
    <lineage>
        <taxon>Bacteria</taxon>
        <taxon>Pseudomonadati</taxon>
        <taxon>Pseudomonadota</taxon>
        <taxon>Alphaproteobacteria</taxon>
        <taxon>Rhodobacterales</taxon>
        <taxon>Roseobacteraceae</taxon>
        <taxon>Thalassovita</taxon>
    </lineage>
</organism>
<dbReference type="PANTHER" id="PTHR21666">
    <property type="entry name" value="PEPTIDASE-RELATED"/>
    <property type="match status" value="1"/>
</dbReference>
<name>A0ABS5HL76_9RHOB</name>
<dbReference type="Gene3D" id="2.70.70.10">
    <property type="entry name" value="Glucose Permease (Domain IIA)"/>
    <property type="match status" value="1"/>
</dbReference>
<dbReference type="Pfam" id="PF01551">
    <property type="entry name" value="Peptidase_M23"/>
    <property type="match status" value="1"/>
</dbReference>
<evidence type="ECO:0000313" key="5">
    <source>
        <dbReference type="Proteomes" id="UP001195941"/>
    </source>
</evidence>
<sequence length="321" mass="34039">MIAVVLLFQVAIPLAILAWLWLYPANSMAGLAIQAAGTGAFLFALARVAQWALPVWWLPWVYGAVWLAGVVFTLTIRPGFGGFAPWPSGGWAWASAAISAVLLGLGGWFGAQALAGRTPPPVPVVEIANPFGAGHFLVASGGSHQLVNAHMRTLDESVERFRPWRGQSYAVDFFGLGPWGFRARGWRPAATAAYAIFGAPLVAPCAGTVVAAENDRPDFEVPREDPVNRLGNHVILRCGDAEIVLAHMRQGSVKVRPGDKVANGDPLGEVGNSGASTEPHLHIHAQRPAAEGAPPISGDPLALAIDGRFLVRGDHLWGRAE</sequence>
<keyword evidence="2" id="KW-0472">Membrane</keyword>
<dbReference type="InterPro" id="IPR050570">
    <property type="entry name" value="Cell_wall_metabolism_enzyme"/>
</dbReference>
<keyword evidence="2" id="KW-1133">Transmembrane helix</keyword>
<dbReference type="EMBL" id="JADMKU010000001">
    <property type="protein sequence ID" value="MBR9649726.1"/>
    <property type="molecule type" value="Genomic_DNA"/>
</dbReference>
<reference evidence="4 5" key="1">
    <citation type="journal article" date="2021" name="Arch. Microbiol.">
        <title>Thalassobius aquimarinus sp. nov., isolated from the Sea of Japan seashore.</title>
        <authorList>
            <person name="Kurilenko V.V."/>
            <person name="Romanenko L.A."/>
            <person name="Chernysheva N.Y."/>
            <person name="Velansky P.V."/>
            <person name="Tekutyeva L.A."/>
            <person name="Isaeva M.P."/>
            <person name="Mikhailov V.V."/>
        </authorList>
    </citation>
    <scope>NUCLEOTIDE SEQUENCE [LARGE SCALE GENOMIC DNA]</scope>
    <source>
        <strain evidence="4 5">KMM 8518</strain>
    </source>
</reference>
<feature type="region of interest" description="Disordered" evidence="1">
    <location>
        <begin position="256"/>
        <end position="278"/>
    </location>
</feature>
<dbReference type="InterPro" id="IPR011055">
    <property type="entry name" value="Dup_hybrid_motif"/>
</dbReference>
<keyword evidence="5" id="KW-1185">Reference proteome</keyword>
<dbReference type="InterPro" id="IPR016047">
    <property type="entry name" value="M23ase_b-sheet_dom"/>
</dbReference>
<feature type="domain" description="M23ase beta-sheet core" evidence="3">
    <location>
        <begin position="198"/>
        <end position="286"/>
    </location>
</feature>
<keyword evidence="2" id="KW-0812">Transmembrane</keyword>
<evidence type="ECO:0000256" key="2">
    <source>
        <dbReference type="SAM" id="Phobius"/>
    </source>
</evidence>
<evidence type="ECO:0000313" key="4">
    <source>
        <dbReference type="EMBL" id="MBR9649726.1"/>
    </source>
</evidence>
<dbReference type="Proteomes" id="UP001195941">
    <property type="component" value="Unassembled WGS sequence"/>
</dbReference>
<dbReference type="PANTHER" id="PTHR21666:SF285">
    <property type="entry name" value="M23 FAMILY METALLOPEPTIDASE"/>
    <property type="match status" value="1"/>
</dbReference>
<protein>
    <submittedName>
        <fullName evidence="4">M23 family metallopeptidase</fullName>
    </submittedName>
</protein>